<dbReference type="GO" id="GO:0003677">
    <property type="term" value="F:DNA binding"/>
    <property type="evidence" value="ECO:0007669"/>
    <property type="project" value="UniProtKB-KW"/>
</dbReference>
<dbReference type="PANTHER" id="PTHR30346">
    <property type="entry name" value="TRANSCRIPTIONAL DUAL REGULATOR HCAR-RELATED"/>
    <property type="match status" value="1"/>
</dbReference>
<keyword evidence="7" id="KW-1185">Reference proteome</keyword>
<keyword evidence="3" id="KW-0238">DNA-binding</keyword>
<dbReference type="Pfam" id="PF03466">
    <property type="entry name" value="LysR_substrate"/>
    <property type="match status" value="1"/>
</dbReference>
<name>A0A6L3VFN3_9ACTN</name>
<dbReference type="PROSITE" id="PS50931">
    <property type="entry name" value="HTH_LYSR"/>
    <property type="match status" value="1"/>
</dbReference>
<dbReference type="OrthoDB" id="79118at2"/>
<organism evidence="6 7">
    <name type="scientific">Actinomadura montaniterrae</name>
    <dbReference type="NCBI Taxonomy" id="1803903"/>
    <lineage>
        <taxon>Bacteria</taxon>
        <taxon>Bacillati</taxon>
        <taxon>Actinomycetota</taxon>
        <taxon>Actinomycetes</taxon>
        <taxon>Streptosporangiales</taxon>
        <taxon>Thermomonosporaceae</taxon>
        <taxon>Actinomadura</taxon>
    </lineage>
</organism>
<evidence type="ECO:0000313" key="7">
    <source>
        <dbReference type="Proteomes" id="UP000483004"/>
    </source>
</evidence>
<dbReference type="InterPro" id="IPR000847">
    <property type="entry name" value="LysR_HTH_N"/>
</dbReference>
<accession>A0A6L3VFN3</accession>
<dbReference type="InterPro" id="IPR005119">
    <property type="entry name" value="LysR_subst-bd"/>
</dbReference>
<comment type="caution">
    <text evidence="6">The sequence shown here is derived from an EMBL/GenBank/DDBJ whole genome shotgun (WGS) entry which is preliminary data.</text>
</comment>
<dbReference type="AlphaFoldDB" id="A0A6L3VFN3"/>
<evidence type="ECO:0000313" key="6">
    <source>
        <dbReference type="EMBL" id="KAB2361840.1"/>
    </source>
</evidence>
<dbReference type="Proteomes" id="UP000483004">
    <property type="component" value="Unassembled WGS sequence"/>
</dbReference>
<proteinExistence type="inferred from homology"/>
<dbReference type="CDD" id="cd08414">
    <property type="entry name" value="PBP2_LTTR_aromatics_like"/>
    <property type="match status" value="1"/>
</dbReference>
<dbReference type="SUPFAM" id="SSF53850">
    <property type="entry name" value="Periplasmic binding protein-like II"/>
    <property type="match status" value="1"/>
</dbReference>
<dbReference type="PANTHER" id="PTHR30346:SF0">
    <property type="entry name" value="HCA OPERON TRANSCRIPTIONAL ACTIVATOR HCAR"/>
    <property type="match status" value="1"/>
</dbReference>
<protein>
    <submittedName>
        <fullName evidence="6">LysR family transcriptional regulator</fullName>
    </submittedName>
</protein>
<keyword evidence="4" id="KW-0804">Transcription</keyword>
<comment type="similarity">
    <text evidence="1">Belongs to the LysR transcriptional regulatory family.</text>
</comment>
<feature type="domain" description="HTH lysR-type" evidence="5">
    <location>
        <begin position="14"/>
        <end position="71"/>
    </location>
</feature>
<dbReference type="GO" id="GO:0003700">
    <property type="term" value="F:DNA-binding transcription factor activity"/>
    <property type="evidence" value="ECO:0007669"/>
    <property type="project" value="InterPro"/>
</dbReference>
<reference evidence="6 7" key="1">
    <citation type="submission" date="2019-09" db="EMBL/GenBank/DDBJ databases">
        <title>Actinomadura physcomitrii sp. nov., a novel actinomycete isolated from moss [Physcomitrium sphaericum (Ludw) Fuernr].</title>
        <authorList>
            <person name="Liu C."/>
            <person name="Zhuang X."/>
        </authorList>
    </citation>
    <scope>NUCLEOTIDE SEQUENCE [LARGE SCALE GENOMIC DNA]</scope>
    <source>
        <strain evidence="6 7">CYP1-1B</strain>
    </source>
</reference>
<evidence type="ECO:0000256" key="4">
    <source>
        <dbReference type="ARBA" id="ARBA00023163"/>
    </source>
</evidence>
<dbReference type="PRINTS" id="PR00039">
    <property type="entry name" value="HTHLYSR"/>
</dbReference>
<dbReference type="Pfam" id="PF00126">
    <property type="entry name" value="HTH_1"/>
    <property type="match status" value="1"/>
</dbReference>
<evidence type="ECO:0000256" key="1">
    <source>
        <dbReference type="ARBA" id="ARBA00009437"/>
    </source>
</evidence>
<dbReference type="InterPro" id="IPR036388">
    <property type="entry name" value="WH-like_DNA-bd_sf"/>
</dbReference>
<dbReference type="Gene3D" id="1.10.10.10">
    <property type="entry name" value="Winged helix-like DNA-binding domain superfamily/Winged helix DNA-binding domain"/>
    <property type="match status" value="1"/>
</dbReference>
<dbReference type="GO" id="GO:0032993">
    <property type="term" value="C:protein-DNA complex"/>
    <property type="evidence" value="ECO:0007669"/>
    <property type="project" value="TreeGrafter"/>
</dbReference>
<keyword evidence="2" id="KW-0805">Transcription regulation</keyword>
<sequence>MGLIGESGPDRVRLEQAEVEVFLALAGELHFGRTAERLRISQPRVSQLLRSLERRIGGRLFERSSRRVALTPLGERLLEGAAPAYDALVLALTDARNVARGLRIGFLGPFFSTLDDAIAVFRERHPDCQVRTLQSSWTDPFARLRSGEIDVLVCPWPVEQEDLHAGPVVAEYPRLLAVAASDPLADRPSVDLEDLADLKVIAPPPSVPAEWLRTFWPPETTPAGRPIPRAGQARTEPEMLSLVAQGACVFVTSTAVARHFSHPGVAFVPFTGMPPSRAVLVWHAGNPSRRIAEFAAIAAGTG</sequence>
<dbReference type="EMBL" id="WBMR01000284">
    <property type="protein sequence ID" value="KAB2361840.1"/>
    <property type="molecule type" value="Genomic_DNA"/>
</dbReference>
<dbReference type="SUPFAM" id="SSF46785">
    <property type="entry name" value="Winged helix' DNA-binding domain"/>
    <property type="match status" value="1"/>
</dbReference>
<gene>
    <name evidence="6" type="ORF">F9B16_45435</name>
</gene>
<evidence type="ECO:0000256" key="3">
    <source>
        <dbReference type="ARBA" id="ARBA00023125"/>
    </source>
</evidence>
<evidence type="ECO:0000256" key="2">
    <source>
        <dbReference type="ARBA" id="ARBA00023015"/>
    </source>
</evidence>
<dbReference type="RefSeq" id="WP_151546487.1">
    <property type="nucleotide sequence ID" value="NZ_WBMR01000284.1"/>
</dbReference>
<dbReference type="InterPro" id="IPR036390">
    <property type="entry name" value="WH_DNA-bd_sf"/>
</dbReference>
<dbReference type="Gene3D" id="3.40.190.10">
    <property type="entry name" value="Periplasmic binding protein-like II"/>
    <property type="match status" value="2"/>
</dbReference>
<evidence type="ECO:0000259" key="5">
    <source>
        <dbReference type="PROSITE" id="PS50931"/>
    </source>
</evidence>